<gene>
    <name evidence="3" type="ORF">QTN47_00685</name>
</gene>
<dbReference type="PANTHER" id="PTHR23028">
    <property type="entry name" value="ACETYLTRANSFERASE"/>
    <property type="match status" value="1"/>
</dbReference>
<dbReference type="PANTHER" id="PTHR23028:SF53">
    <property type="entry name" value="ACYL_TRANSF_3 DOMAIN-CONTAINING PROTEIN"/>
    <property type="match status" value="1"/>
</dbReference>
<feature type="transmembrane region" description="Helical" evidence="1">
    <location>
        <begin position="315"/>
        <end position="337"/>
    </location>
</feature>
<name>A0ABV3Z808_9BACT</name>
<comment type="caution">
    <text evidence="3">The sequence shown here is derived from an EMBL/GenBank/DDBJ whole genome shotgun (WGS) entry which is preliminary data.</text>
</comment>
<dbReference type="Proteomes" id="UP001560573">
    <property type="component" value="Unassembled WGS sequence"/>
</dbReference>
<dbReference type="RefSeq" id="WP_369327375.1">
    <property type="nucleotide sequence ID" value="NZ_JAULBC010000001.1"/>
</dbReference>
<keyword evidence="1" id="KW-1133">Transmembrane helix</keyword>
<feature type="transmembrane region" description="Helical" evidence="1">
    <location>
        <begin position="211"/>
        <end position="231"/>
    </location>
</feature>
<dbReference type="EMBL" id="JAULBC010000001">
    <property type="protein sequence ID" value="MEX6685986.1"/>
    <property type="molecule type" value="Genomic_DNA"/>
</dbReference>
<feature type="transmembrane region" description="Helical" evidence="1">
    <location>
        <begin position="37"/>
        <end position="56"/>
    </location>
</feature>
<dbReference type="GO" id="GO:0016746">
    <property type="term" value="F:acyltransferase activity"/>
    <property type="evidence" value="ECO:0007669"/>
    <property type="project" value="UniProtKB-KW"/>
</dbReference>
<feature type="transmembrane region" description="Helical" evidence="1">
    <location>
        <begin position="77"/>
        <end position="100"/>
    </location>
</feature>
<dbReference type="Pfam" id="PF01757">
    <property type="entry name" value="Acyl_transf_3"/>
    <property type="match status" value="1"/>
</dbReference>
<dbReference type="EC" id="2.3.-.-" evidence="3"/>
<dbReference type="InterPro" id="IPR050879">
    <property type="entry name" value="Acyltransferase_3"/>
</dbReference>
<keyword evidence="3" id="KW-0012">Acyltransferase</keyword>
<proteinExistence type="predicted"/>
<protein>
    <submittedName>
        <fullName evidence="3">Acyltransferase</fullName>
        <ecNumber evidence="3">2.3.-.-</ecNumber>
    </submittedName>
</protein>
<reference evidence="3 4" key="1">
    <citation type="submission" date="2023-07" db="EMBL/GenBank/DDBJ databases">
        <authorList>
            <person name="Lian W.-H."/>
        </authorList>
    </citation>
    <scope>NUCLEOTIDE SEQUENCE [LARGE SCALE GENOMIC DNA]</scope>
    <source>
        <strain evidence="3 4">SYSU DXS3180</strain>
    </source>
</reference>
<feature type="transmembrane region" description="Helical" evidence="1">
    <location>
        <begin position="237"/>
        <end position="256"/>
    </location>
</feature>
<evidence type="ECO:0000256" key="1">
    <source>
        <dbReference type="SAM" id="Phobius"/>
    </source>
</evidence>
<organism evidence="3 4">
    <name type="scientific">Danxiaibacter flavus</name>
    <dbReference type="NCBI Taxonomy" id="3049108"/>
    <lineage>
        <taxon>Bacteria</taxon>
        <taxon>Pseudomonadati</taxon>
        <taxon>Bacteroidota</taxon>
        <taxon>Chitinophagia</taxon>
        <taxon>Chitinophagales</taxon>
        <taxon>Chitinophagaceae</taxon>
        <taxon>Danxiaibacter</taxon>
    </lineage>
</organism>
<evidence type="ECO:0000259" key="2">
    <source>
        <dbReference type="Pfam" id="PF01757"/>
    </source>
</evidence>
<keyword evidence="1" id="KW-0472">Membrane</keyword>
<evidence type="ECO:0000313" key="4">
    <source>
        <dbReference type="Proteomes" id="UP001560573"/>
    </source>
</evidence>
<dbReference type="InterPro" id="IPR002656">
    <property type="entry name" value="Acyl_transf_3_dom"/>
</dbReference>
<evidence type="ECO:0000313" key="3">
    <source>
        <dbReference type="EMBL" id="MEX6685986.1"/>
    </source>
</evidence>
<feature type="transmembrane region" description="Helical" evidence="1">
    <location>
        <begin position="277"/>
        <end position="295"/>
    </location>
</feature>
<feature type="transmembrane region" description="Helical" evidence="1">
    <location>
        <begin position="106"/>
        <end position="127"/>
    </location>
</feature>
<feature type="transmembrane region" description="Helical" evidence="1">
    <location>
        <begin position="139"/>
        <end position="172"/>
    </location>
</feature>
<feature type="domain" description="Acyltransferase 3" evidence="2">
    <location>
        <begin position="5"/>
        <end position="316"/>
    </location>
</feature>
<feature type="transmembrane region" description="Helical" evidence="1">
    <location>
        <begin position="7"/>
        <end position="25"/>
    </location>
</feature>
<keyword evidence="4" id="KW-1185">Reference proteome</keyword>
<feature type="transmembrane region" description="Helical" evidence="1">
    <location>
        <begin position="178"/>
        <end position="199"/>
    </location>
</feature>
<sequence>MKYIPQLDSIRALSILLVIISHWFPQDTLLYDIAETINAPNIFFTISGFLITKILISDRLKAERAGFGKKVIFKNFYIKRILRIFPGYYLLLMIVFFLNHFEKIDYVYYLTFTSNIHIFQTGVWGQITHLWTMAVEEQFYLVWPWVILFVSIRKLPFVMCLFLLTGVVSQYFGKNPEFFPILTFTCLDALSLGALLAWVIMVKPELLVKTYPFITIAAIISASTLLLHIFYSGFYYLPNRTLAAIITIFIISYFSINGNKNTYGSFVFRNKTLIQMGKMSYGIYLFHHILLYYTQKPFFHLNKQLPFSDSIKYNHYLFLAENFCLLMIIATLSWKYFEQPIQNLKNRLKTPVLVSDNPATLSQ</sequence>
<keyword evidence="3" id="KW-0808">Transferase</keyword>
<keyword evidence="1" id="KW-0812">Transmembrane</keyword>
<accession>A0ABV3Z808</accession>